<organism evidence="2 3">
    <name type="scientific">Georgenia faecalis</name>
    <dbReference type="NCBI Taxonomy" id="2483799"/>
    <lineage>
        <taxon>Bacteria</taxon>
        <taxon>Bacillati</taxon>
        <taxon>Actinomycetota</taxon>
        <taxon>Actinomycetes</taxon>
        <taxon>Micrococcales</taxon>
        <taxon>Bogoriellaceae</taxon>
        <taxon>Georgenia</taxon>
    </lineage>
</organism>
<dbReference type="Proteomes" id="UP001595955">
    <property type="component" value="Unassembled WGS sequence"/>
</dbReference>
<dbReference type="SUPFAM" id="SSF56784">
    <property type="entry name" value="HAD-like"/>
    <property type="match status" value="1"/>
</dbReference>
<keyword evidence="2" id="KW-0378">Hydrolase</keyword>
<dbReference type="PANTHER" id="PTHR43611">
    <property type="entry name" value="ALPHA-D-GLUCOSE 1-PHOSPHATE PHOSPHATASE"/>
    <property type="match status" value="1"/>
</dbReference>
<dbReference type="EMBL" id="JBHSGF010000004">
    <property type="protein sequence ID" value="MFC4555135.1"/>
    <property type="molecule type" value="Genomic_DNA"/>
</dbReference>
<feature type="compositionally biased region" description="Low complexity" evidence="1">
    <location>
        <begin position="8"/>
        <end position="32"/>
    </location>
</feature>
<dbReference type="PRINTS" id="PR00413">
    <property type="entry name" value="HADHALOGNASE"/>
</dbReference>
<name>A0ABV9DAS2_9MICO</name>
<feature type="region of interest" description="Disordered" evidence="1">
    <location>
        <begin position="1"/>
        <end position="32"/>
    </location>
</feature>
<protein>
    <submittedName>
        <fullName evidence="2">HAD-IA family hydrolase</fullName>
    </submittedName>
</protein>
<dbReference type="Gene3D" id="3.40.50.1000">
    <property type="entry name" value="HAD superfamily/HAD-like"/>
    <property type="match status" value="1"/>
</dbReference>
<dbReference type="InterPro" id="IPR006439">
    <property type="entry name" value="HAD-SF_hydro_IA"/>
</dbReference>
<sequence length="239" mass="24797">MPQPSSSRAPAPGGETPAPGGEAPTAGREAPTAAGAVAAVDTVVFDLGQVLVGWDPFRAVAHAVTAEEFAEFSAEIDWTTFNHAQDAGRTMAEAREVLARSHPHRVATFDEYVAHFPLSLTGPIEGTTEIVDALLARGLRVLGLTNWSAETFEHAARSAPVIDRLEGVVVSGVEGVAKPDPAIFALLVERFGLTPAATVFVDDSPVNVDAAAAAGLRAVRFVDAAGLRADLARLGLTGD</sequence>
<dbReference type="InterPro" id="IPR036412">
    <property type="entry name" value="HAD-like_sf"/>
</dbReference>
<dbReference type="SFLD" id="SFLDG01129">
    <property type="entry name" value="C1.5:_HAD__Beta-PGM__Phosphata"/>
    <property type="match status" value="1"/>
</dbReference>
<evidence type="ECO:0000256" key="1">
    <source>
        <dbReference type="SAM" id="MobiDB-lite"/>
    </source>
</evidence>
<evidence type="ECO:0000313" key="2">
    <source>
        <dbReference type="EMBL" id="MFC4555135.1"/>
    </source>
</evidence>
<proteinExistence type="predicted"/>
<dbReference type="NCBIfam" id="TIGR01509">
    <property type="entry name" value="HAD-SF-IA-v3"/>
    <property type="match status" value="1"/>
</dbReference>
<dbReference type="Pfam" id="PF00702">
    <property type="entry name" value="Hydrolase"/>
    <property type="match status" value="1"/>
</dbReference>
<keyword evidence="3" id="KW-1185">Reference proteome</keyword>
<accession>A0ABV9DAS2</accession>
<gene>
    <name evidence="2" type="ORF">ACFO3F_07725</name>
</gene>
<comment type="caution">
    <text evidence="2">The sequence shown here is derived from an EMBL/GenBank/DDBJ whole genome shotgun (WGS) entry which is preliminary data.</text>
</comment>
<dbReference type="GO" id="GO:0016787">
    <property type="term" value="F:hydrolase activity"/>
    <property type="evidence" value="ECO:0007669"/>
    <property type="project" value="UniProtKB-KW"/>
</dbReference>
<reference evidence="3" key="1">
    <citation type="journal article" date="2019" name="Int. J. Syst. Evol. Microbiol.">
        <title>The Global Catalogue of Microorganisms (GCM) 10K type strain sequencing project: providing services to taxonomists for standard genome sequencing and annotation.</title>
        <authorList>
            <consortium name="The Broad Institute Genomics Platform"/>
            <consortium name="The Broad Institute Genome Sequencing Center for Infectious Disease"/>
            <person name="Wu L."/>
            <person name="Ma J."/>
        </authorList>
    </citation>
    <scope>NUCLEOTIDE SEQUENCE [LARGE SCALE GENOMIC DNA]</scope>
    <source>
        <strain evidence="3">JCM 3369</strain>
    </source>
</reference>
<evidence type="ECO:0000313" key="3">
    <source>
        <dbReference type="Proteomes" id="UP001595955"/>
    </source>
</evidence>
<dbReference type="PANTHER" id="PTHR43611:SF3">
    <property type="entry name" value="FLAVIN MONONUCLEOTIDE HYDROLASE 1, CHLOROPLATIC"/>
    <property type="match status" value="1"/>
</dbReference>
<dbReference type="RefSeq" id="WP_122825527.1">
    <property type="nucleotide sequence ID" value="NZ_CP033325.1"/>
</dbReference>
<dbReference type="InterPro" id="IPR023214">
    <property type="entry name" value="HAD_sf"/>
</dbReference>
<dbReference type="SFLD" id="SFLDS00003">
    <property type="entry name" value="Haloacid_Dehalogenase"/>
    <property type="match status" value="1"/>
</dbReference>